<dbReference type="Proteomes" id="UP001341840">
    <property type="component" value="Unassembled WGS sequence"/>
</dbReference>
<keyword evidence="2" id="KW-1185">Reference proteome</keyword>
<accession>A0ABU6SLL9</accession>
<gene>
    <name evidence="1" type="ORF">PIB30_062365</name>
</gene>
<evidence type="ECO:0000313" key="2">
    <source>
        <dbReference type="Proteomes" id="UP001341840"/>
    </source>
</evidence>
<proteinExistence type="predicted"/>
<feature type="non-terminal residue" evidence="1">
    <location>
        <position position="1"/>
    </location>
</feature>
<organism evidence="1 2">
    <name type="scientific">Stylosanthes scabra</name>
    <dbReference type="NCBI Taxonomy" id="79078"/>
    <lineage>
        <taxon>Eukaryota</taxon>
        <taxon>Viridiplantae</taxon>
        <taxon>Streptophyta</taxon>
        <taxon>Embryophyta</taxon>
        <taxon>Tracheophyta</taxon>
        <taxon>Spermatophyta</taxon>
        <taxon>Magnoliopsida</taxon>
        <taxon>eudicotyledons</taxon>
        <taxon>Gunneridae</taxon>
        <taxon>Pentapetalae</taxon>
        <taxon>rosids</taxon>
        <taxon>fabids</taxon>
        <taxon>Fabales</taxon>
        <taxon>Fabaceae</taxon>
        <taxon>Papilionoideae</taxon>
        <taxon>50 kb inversion clade</taxon>
        <taxon>dalbergioids sensu lato</taxon>
        <taxon>Dalbergieae</taxon>
        <taxon>Pterocarpus clade</taxon>
        <taxon>Stylosanthes</taxon>
    </lineage>
</organism>
<name>A0ABU6SLL9_9FABA</name>
<evidence type="ECO:0000313" key="1">
    <source>
        <dbReference type="EMBL" id="MED6137157.1"/>
    </source>
</evidence>
<comment type="caution">
    <text evidence="1">The sequence shown here is derived from an EMBL/GenBank/DDBJ whole genome shotgun (WGS) entry which is preliminary data.</text>
</comment>
<reference evidence="1 2" key="1">
    <citation type="journal article" date="2023" name="Plants (Basel)">
        <title>Bridging the Gap: Combining Genomics and Transcriptomics Approaches to Understand Stylosanthes scabra, an Orphan Legume from the Brazilian Caatinga.</title>
        <authorList>
            <person name="Ferreira-Neto J.R.C."/>
            <person name="da Silva M.D."/>
            <person name="Binneck E."/>
            <person name="de Melo N.F."/>
            <person name="da Silva R.H."/>
            <person name="de Melo A.L.T.M."/>
            <person name="Pandolfi V."/>
            <person name="Bustamante F.O."/>
            <person name="Brasileiro-Vidal A.C."/>
            <person name="Benko-Iseppon A.M."/>
        </authorList>
    </citation>
    <scope>NUCLEOTIDE SEQUENCE [LARGE SCALE GENOMIC DNA]</scope>
    <source>
        <tissue evidence="1">Leaves</tissue>
    </source>
</reference>
<protein>
    <submittedName>
        <fullName evidence="1">Uncharacterized protein</fullName>
    </submittedName>
</protein>
<dbReference type="EMBL" id="JASCZI010060993">
    <property type="protein sequence ID" value="MED6137157.1"/>
    <property type="molecule type" value="Genomic_DNA"/>
</dbReference>
<sequence>KGNSELNLFAMPRTARPSYSMKYHQSQNRGAKTFPSRVYAHHSVYRVKKVLGSHPIPAFPDLPFISSINAAMYTCVIIRKVFLGL</sequence>